<dbReference type="HOGENOM" id="CLU_000395_3_1_11"/>
<keyword evidence="4 8" id="KW-0547">Nucleotide-binding</keyword>
<feature type="domain" description="Lipoyl-binding" evidence="10">
    <location>
        <begin position="527"/>
        <end position="604"/>
    </location>
</feature>
<gene>
    <name evidence="13" type="ORF">HMPREF0620_0361</name>
</gene>
<dbReference type="GO" id="GO:0005524">
    <property type="term" value="F:ATP binding"/>
    <property type="evidence" value="ECO:0007669"/>
    <property type="project" value="UniProtKB-UniRule"/>
</dbReference>
<evidence type="ECO:0000256" key="7">
    <source>
        <dbReference type="ARBA" id="ARBA00048501"/>
    </source>
</evidence>
<dbReference type="PROSITE" id="PS50968">
    <property type="entry name" value="BIOTINYL_LIPOYL"/>
    <property type="match status" value="1"/>
</dbReference>
<dbReference type="CDD" id="cd06850">
    <property type="entry name" value="biotinyl_domain"/>
    <property type="match status" value="1"/>
</dbReference>
<evidence type="ECO:0000259" key="12">
    <source>
        <dbReference type="PROSITE" id="PS50979"/>
    </source>
</evidence>
<evidence type="ECO:0000256" key="3">
    <source>
        <dbReference type="ARBA" id="ARBA00022598"/>
    </source>
</evidence>
<sequence length="620" mass="67803">MKKILIANRAEIALRVIRTATEMGIPTVAIYSEPDRRAPYVGRADEAYYLPGDTYNETYLNQEAILDIARRSGADAIHPGYGFLSESDEFASKVMEAGITWIGPKPGVLEDLGDKISARRVARVAQVPPVPGISDPVEDLHTLLDFATEHGYPVMMKRTDGGGGRGITICRTEDELRAFYGAHDSLQGGDLSKYFIEKFVPHARHVETQCGRDKLGSFTVYSTRDCSVQRRNQKLIEEAPAPFLNDKVISRLETYSRRLFDSVGYEGLGTCEFMVTPTSDVYFLEVNPRLQVEHTVSEEVCGIDLVREQVNIADGLPLTLAGKPRGHSFELRITSEDPAKNLTPSAGTIESLTFPAGPGIRIDFGVDKGSVISPKFDSMMGKIIVTARTRQEAIARVLRALDEFQVTGIATPCELYRQIFRNPAFVADDGNFTVTTRWLEKEYLSRNAASSKAGLPQSLTQMQSPEEILGNVAAQSFIMEVNGKRVRVNVPDDFVGLLGGGRSRGPRRLQQPLRGNGLSSAQEGQGKQNSSIAAGGQISAPMQAVVTRVNVADGQKVAKGDLLVVLESMKMENYVYAPLAGTVTDIMVGPSDSVDAGDPLVTIKQEDQARQGEHKEEMTE</sequence>
<evidence type="ECO:0000259" key="11">
    <source>
        <dbReference type="PROSITE" id="PS50975"/>
    </source>
</evidence>
<dbReference type="InterPro" id="IPR005479">
    <property type="entry name" value="CPAse_ATP-bd"/>
</dbReference>
<comment type="catalytic activity">
    <reaction evidence="7">
        <text>N(6)-biotinyl-L-lysyl-[protein] + hydrogencarbonate + ATP = N(6)-carboxybiotinyl-L-lysyl-[protein] + ADP + phosphate + H(+)</text>
        <dbReference type="Rhea" id="RHEA:13501"/>
        <dbReference type="Rhea" id="RHEA-COMP:10505"/>
        <dbReference type="Rhea" id="RHEA-COMP:10506"/>
        <dbReference type="ChEBI" id="CHEBI:15378"/>
        <dbReference type="ChEBI" id="CHEBI:17544"/>
        <dbReference type="ChEBI" id="CHEBI:30616"/>
        <dbReference type="ChEBI" id="CHEBI:43474"/>
        <dbReference type="ChEBI" id="CHEBI:83144"/>
        <dbReference type="ChEBI" id="CHEBI:83145"/>
        <dbReference type="ChEBI" id="CHEBI:456216"/>
        <dbReference type="EC" id="6.3.4.14"/>
    </reaction>
    <physiologicalReaction direction="left-to-right" evidence="7">
        <dbReference type="Rhea" id="RHEA:13502"/>
    </physiologicalReaction>
</comment>
<dbReference type="PROSITE" id="PS50975">
    <property type="entry name" value="ATP_GRASP"/>
    <property type="match status" value="1"/>
</dbReference>
<dbReference type="InterPro" id="IPR005481">
    <property type="entry name" value="BC-like_N"/>
</dbReference>
<reference evidence="13 14" key="1">
    <citation type="submission" date="2010-12" db="EMBL/GenBank/DDBJ databases">
        <authorList>
            <person name="Muzny D."/>
            <person name="Qin X."/>
            <person name="Buhay C."/>
            <person name="Dugan-Rocha S."/>
            <person name="Ding Y."/>
            <person name="Chen G."/>
            <person name="Hawes A."/>
            <person name="Holder M."/>
            <person name="Jhangiani S."/>
            <person name="Johnson A."/>
            <person name="Khan Z."/>
            <person name="Li Z."/>
            <person name="Liu W."/>
            <person name="Liu X."/>
            <person name="Perez L."/>
            <person name="Shen H."/>
            <person name="Wang Q."/>
            <person name="Watt J."/>
            <person name="Xi L."/>
            <person name="Xin Y."/>
            <person name="Zhou J."/>
            <person name="Deng J."/>
            <person name="Jiang H."/>
            <person name="Liu Y."/>
            <person name="Qu J."/>
            <person name="Song X.-Z."/>
            <person name="Zhang L."/>
            <person name="Villasana D."/>
            <person name="Johnson A."/>
            <person name="Liu J."/>
            <person name="Liyanage D."/>
            <person name="Lorensuhewa L."/>
            <person name="Robinson T."/>
            <person name="Song A."/>
            <person name="Song B.-B."/>
            <person name="Dinh H."/>
            <person name="Thornton R."/>
            <person name="Coyle M."/>
            <person name="Francisco L."/>
            <person name="Jackson L."/>
            <person name="Javaid M."/>
            <person name="Korchina V."/>
            <person name="Kovar C."/>
            <person name="Mata R."/>
            <person name="Mathew T."/>
            <person name="Ngo R."/>
            <person name="Nguyen L."/>
            <person name="Nguyen N."/>
            <person name="Okwuonu G."/>
            <person name="Ongeri F."/>
            <person name="Pham C."/>
            <person name="Simmons D."/>
            <person name="Wilczek-Boney K."/>
            <person name="Hale W."/>
            <person name="Jakkamsetti A."/>
            <person name="Pham P."/>
            <person name="Ruth R."/>
            <person name="San Lucas F."/>
            <person name="Warren J."/>
            <person name="Zhang J."/>
            <person name="Zhao Z."/>
            <person name="Zhou C."/>
            <person name="Zhu D."/>
            <person name="Lee S."/>
            <person name="Bess C."/>
            <person name="Blankenburg K."/>
            <person name="Forbes L."/>
            <person name="Fu Q."/>
            <person name="Gubbala S."/>
            <person name="Hirani K."/>
            <person name="Jayaseelan J.C."/>
            <person name="Lara F."/>
            <person name="Munidasa M."/>
            <person name="Palculict T."/>
            <person name="Patil S."/>
            <person name="Pu L.-L."/>
            <person name="Saada N."/>
            <person name="Tang L."/>
            <person name="Weissenberger G."/>
            <person name="Zhu Y."/>
            <person name="Hemphill L."/>
            <person name="Shang Y."/>
            <person name="Youmans B."/>
            <person name="Ayvaz T."/>
            <person name="Ross M."/>
            <person name="Santibanez J."/>
            <person name="Aqrawi P."/>
            <person name="Gross S."/>
            <person name="Joshi V."/>
            <person name="Fowler G."/>
            <person name="Nazareth L."/>
            <person name="Reid J."/>
            <person name="Worley K."/>
            <person name="Petrosino J."/>
            <person name="Highlander S."/>
            <person name="Gibbs R."/>
        </authorList>
    </citation>
    <scope>NUCLEOTIDE SEQUENCE [LARGE SCALE GENOMIC DNA]</scope>
    <source>
        <strain evidence="13 14">DSM 10105</strain>
    </source>
</reference>
<dbReference type="InterPro" id="IPR000089">
    <property type="entry name" value="Biotin_lipoyl"/>
</dbReference>
<dbReference type="InterPro" id="IPR011764">
    <property type="entry name" value="Biotin_carboxylation_dom"/>
</dbReference>
<dbReference type="AlphaFoldDB" id="E6K0L8"/>
<keyword evidence="5 8" id="KW-0067">ATP-binding</keyword>
<feature type="region of interest" description="Disordered" evidence="9">
    <location>
        <begin position="595"/>
        <end position="620"/>
    </location>
</feature>
<organism evidence="13 14">
    <name type="scientific">Parascardovia denticolens DSM 10105 = JCM 12538</name>
    <dbReference type="NCBI Taxonomy" id="864564"/>
    <lineage>
        <taxon>Bacteria</taxon>
        <taxon>Bacillati</taxon>
        <taxon>Actinomycetota</taxon>
        <taxon>Actinomycetes</taxon>
        <taxon>Bifidobacteriales</taxon>
        <taxon>Bifidobacteriaceae</taxon>
        <taxon>Parascardovia</taxon>
    </lineage>
</organism>
<evidence type="ECO:0000256" key="6">
    <source>
        <dbReference type="ARBA" id="ARBA00023267"/>
    </source>
</evidence>
<feature type="compositionally biased region" description="Polar residues" evidence="9">
    <location>
        <begin position="517"/>
        <end position="532"/>
    </location>
</feature>
<dbReference type="Pfam" id="PF00364">
    <property type="entry name" value="Biotin_lipoyl"/>
    <property type="match status" value="1"/>
</dbReference>
<evidence type="ECO:0000256" key="5">
    <source>
        <dbReference type="ARBA" id="ARBA00022840"/>
    </source>
</evidence>
<evidence type="ECO:0000256" key="1">
    <source>
        <dbReference type="ARBA" id="ARBA00001953"/>
    </source>
</evidence>
<dbReference type="Pfam" id="PF00289">
    <property type="entry name" value="Biotin_carb_N"/>
    <property type="match status" value="1"/>
</dbReference>
<evidence type="ECO:0000313" key="13">
    <source>
        <dbReference type="EMBL" id="EFT83356.1"/>
    </source>
</evidence>
<proteinExistence type="predicted"/>
<dbReference type="InterPro" id="IPR011053">
    <property type="entry name" value="Single_hybrid_motif"/>
</dbReference>
<dbReference type="FunFam" id="3.40.50.20:FF:000010">
    <property type="entry name" value="Propionyl-CoA carboxylase subunit alpha"/>
    <property type="match status" value="1"/>
</dbReference>
<keyword evidence="14" id="KW-1185">Reference proteome</keyword>
<evidence type="ECO:0000313" key="14">
    <source>
        <dbReference type="Proteomes" id="UP000004946"/>
    </source>
</evidence>
<dbReference type="InterPro" id="IPR016185">
    <property type="entry name" value="PreATP-grasp_dom_sf"/>
</dbReference>
<dbReference type="EMBL" id="AEON01000001">
    <property type="protein sequence ID" value="EFT83356.1"/>
    <property type="molecule type" value="Genomic_DNA"/>
</dbReference>
<dbReference type="PROSITE" id="PS50979">
    <property type="entry name" value="BC"/>
    <property type="match status" value="1"/>
</dbReference>
<protein>
    <recommendedName>
        <fullName evidence="2">biotin carboxylase</fullName>
        <ecNumber evidence="2">6.3.4.14</ecNumber>
    </recommendedName>
</protein>
<dbReference type="PROSITE" id="PS00867">
    <property type="entry name" value="CPSASE_2"/>
    <property type="match status" value="1"/>
</dbReference>
<evidence type="ECO:0000256" key="4">
    <source>
        <dbReference type="ARBA" id="ARBA00022741"/>
    </source>
</evidence>
<dbReference type="eggNOG" id="COG4770">
    <property type="taxonomic scope" value="Bacteria"/>
</dbReference>
<dbReference type="InterPro" id="IPR050856">
    <property type="entry name" value="Biotin_carboxylase_complex"/>
</dbReference>
<evidence type="ECO:0000256" key="9">
    <source>
        <dbReference type="SAM" id="MobiDB-lite"/>
    </source>
</evidence>
<comment type="cofactor">
    <cofactor evidence="1">
        <name>biotin</name>
        <dbReference type="ChEBI" id="CHEBI:57586"/>
    </cofactor>
</comment>
<keyword evidence="3" id="KW-0436">Ligase</keyword>
<dbReference type="InterPro" id="IPR011761">
    <property type="entry name" value="ATP-grasp"/>
</dbReference>
<dbReference type="Gene3D" id="2.40.50.100">
    <property type="match status" value="1"/>
</dbReference>
<feature type="domain" description="ATP-grasp" evidence="11">
    <location>
        <begin position="119"/>
        <end position="314"/>
    </location>
</feature>
<dbReference type="SUPFAM" id="SSF51246">
    <property type="entry name" value="Rudiment single hybrid motif"/>
    <property type="match status" value="1"/>
</dbReference>
<dbReference type="Gene3D" id="3.30.470.20">
    <property type="entry name" value="ATP-grasp fold, B domain"/>
    <property type="match status" value="1"/>
</dbReference>
<dbReference type="Pfam" id="PF02785">
    <property type="entry name" value="Biotin_carb_C"/>
    <property type="match status" value="1"/>
</dbReference>
<name>E6K0L8_PARDN</name>
<dbReference type="InterPro" id="IPR005482">
    <property type="entry name" value="Biotin_COase_C"/>
</dbReference>
<dbReference type="InterPro" id="IPR011054">
    <property type="entry name" value="Rudment_hybrid_motif"/>
</dbReference>
<evidence type="ECO:0000256" key="2">
    <source>
        <dbReference type="ARBA" id="ARBA00013263"/>
    </source>
</evidence>
<feature type="compositionally biased region" description="Basic and acidic residues" evidence="9">
    <location>
        <begin position="604"/>
        <end position="620"/>
    </location>
</feature>
<dbReference type="PANTHER" id="PTHR18866:SF33">
    <property type="entry name" value="METHYLCROTONOYL-COA CARBOXYLASE SUBUNIT ALPHA, MITOCHONDRIAL-RELATED"/>
    <property type="match status" value="1"/>
</dbReference>
<dbReference type="SUPFAM" id="SSF51230">
    <property type="entry name" value="Single hybrid motif"/>
    <property type="match status" value="1"/>
</dbReference>
<comment type="caution">
    <text evidence="13">The sequence shown here is derived from an EMBL/GenBank/DDBJ whole genome shotgun (WGS) entry which is preliminary data.</text>
</comment>
<dbReference type="Proteomes" id="UP000004946">
    <property type="component" value="Chromosome"/>
</dbReference>
<dbReference type="PANTHER" id="PTHR18866">
    <property type="entry name" value="CARBOXYLASE:PYRUVATE/ACETYL-COA/PROPIONYL-COA CARBOXYLASE"/>
    <property type="match status" value="1"/>
</dbReference>
<dbReference type="RefSeq" id="WP_006288784.1">
    <property type="nucleotide sequence ID" value="NZ_AP012333.1"/>
</dbReference>
<keyword evidence="6" id="KW-0092">Biotin</keyword>
<dbReference type="EC" id="6.3.4.14" evidence="2"/>
<evidence type="ECO:0000256" key="8">
    <source>
        <dbReference type="PROSITE-ProRule" id="PRU00409"/>
    </source>
</evidence>
<accession>E6K0L8</accession>
<feature type="region of interest" description="Disordered" evidence="9">
    <location>
        <begin position="499"/>
        <end position="535"/>
    </location>
</feature>
<dbReference type="FunFam" id="2.40.50.100:FF:000003">
    <property type="entry name" value="Acetyl-CoA carboxylase biotin carboxyl carrier protein"/>
    <property type="match status" value="1"/>
</dbReference>
<dbReference type="PATRIC" id="fig|864564.6.peg.1352"/>
<dbReference type="SUPFAM" id="SSF56059">
    <property type="entry name" value="Glutathione synthetase ATP-binding domain-like"/>
    <property type="match status" value="1"/>
</dbReference>
<dbReference type="KEGG" id="pdo:PSDT_1230"/>
<dbReference type="GO" id="GO:0046872">
    <property type="term" value="F:metal ion binding"/>
    <property type="evidence" value="ECO:0007669"/>
    <property type="project" value="InterPro"/>
</dbReference>
<dbReference type="SMART" id="SM00878">
    <property type="entry name" value="Biotin_carb_C"/>
    <property type="match status" value="1"/>
</dbReference>
<dbReference type="GO" id="GO:0004075">
    <property type="term" value="F:biotin carboxylase activity"/>
    <property type="evidence" value="ECO:0007669"/>
    <property type="project" value="UniProtKB-EC"/>
</dbReference>
<evidence type="ECO:0000259" key="10">
    <source>
        <dbReference type="PROSITE" id="PS50968"/>
    </source>
</evidence>
<feature type="domain" description="Biotin carboxylation" evidence="12">
    <location>
        <begin position="1"/>
        <end position="440"/>
    </location>
</feature>
<dbReference type="Pfam" id="PF02786">
    <property type="entry name" value="CPSase_L_D2"/>
    <property type="match status" value="1"/>
</dbReference>
<dbReference type="SUPFAM" id="SSF52440">
    <property type="entry name" value="PreATP-grasp domain"/>
    <property type="match status" value="1"/>
</dbReference>